<evidence type="ECO:0000256" key="4">
    <source>
        <dbReference type="ARBA" id="ARBA00023212"/>
    </source>
</evidence>
<gene>
    <name evidence="7" type="ORF">TGDOM2_269640</name>
</gene>
<comment type="caution">
    <text evidence="7">The sequence shown here is derived from an EMBL/GenBank/DDBJ whole genome shotgun (WGS) entry which is preliminary data.</text>
</comment>
<dbReference type="InterPro" id="IPR029214">
    <property type="entry name" value="CFAP144"/>
</dbReference>
<dbReference type="VEuPathDB" id="ToxoDB:TGDOM2_269640"/>
<proteinExistence type="inferred from homology"/>
<evidence type="ECO:0000256" key="1">
    <source>
        <dbReference type="ARBA" id="ARBA00004138"/>
    </source>
</evidence>
<dbReference type="Proteomes" id="UP000028837">
    <property type="component" value="Unassembled WGS sequence"/>
</dbReference>
<comment type="similarity">
    <text evidence="6">Belongs to the CFAP144 family.</text>
</comment>
<keyword evidence="5" id="KW-0966">Cell projection</keyword>
<dbReference type="PANTHER" id="PTHR33865">
    <property type="entry name" value="PROTEIN FAM183B"/>
    <property type="match status" value="1"/>
</dbReference>
<comment type="subcellular location">
    <subcellularLocation>
        <location evidence="1">Cell projection</location>
        <location evidence="1">Cilium</location>
    </subcellularLocation>
    <subcellularLocation>
        <location evidence="2">Cytoplasm</location>
        <location evidence="2">Cytoskeleton</location>
    </subcellularLocation>
</comment>
<reference evidence="7 8" key="1">
    <citation type="submission" date="2014-02" db="EMBL/GenBank/DDBJ databases">
        <authorList>
            <person name="Sibley D."/>
            <person name="Venepally P."/>
            <person name="Karamycheva S."/>
            <person name="Hadjithomas M."/>
            <person name="Khan A."/>
            <person name="Brunk B."/>
            <person name="Roos D."/>
            <person name="Caler E."/>
            <person name="Lorenzi H."/>
        </authorList>
    </citation>
    <scope>NUCLEOTIDE SEQUENCE [LARGE SCALE GENOMIC DNA]</scope>
    <source>
        <strain evidence="7 8">GAB2-2007-GAL-DOM2</strain>
    </source>
</reference>
<name>A0A086KHL7_TOXGO</name>
<evidence type="ECO:0000256" key="2">
    <source>
        <dbReference type="ARBA" id="ARBA00004245"/>
    </source>
</evidence>
<organism evidence="7 8">
    <name type="scientific">Toxoplasma gondii GAB2-2007-GAL-DOM2</name>
    <dbReference type="NCBI Taxonomy" id="1130820"/>
    <lineage>
        <taxon>Eukaryota</taxon>
        <taxon>Sar</taxon>
        <taxon>Alveolata</taxon>
        <taxon>Apicomplexa</taxon>
        <taxon>Conoidasida</taxon>
        <taxon>Coccidia</taxon>
        <taxon>Eucoccidiorida</taxon>
        <taxon>Eimeriorina</taxon>
        <taxon>Sarcocystidae</taxon>
        <taxon>Toxoplasma</taxon>
    </lineage>
</organism>
<evidence type="ECO:0000313" key="7">
    <source>
        <dbReference type="EMBL" id="KFG43885.1"/>
    </source>
</evidence>
<dbReference type="EMBL" id="AHZU02000474">
    <property type="protein sequence ID" value="KFG43885.1"/>
    <property type="molecule type" value="Genomic_DNA"/>
</dbReference>
<evidence type="ECO:0000256" key="5">
    <source>
        <dbReference type="ARBA" id="ARBA00023273"/>
    </source>
</evidence>
<evidence type="ECO:0000256" key="3">
    <source>
        <dbReference type="ARBA" id="ARBA00022490"/>
    </source>
</evidence>
<dbReference type="AlphaFoldDB" id="A0A086KHL7"/>
<accession>A0A086KHL7</accession>
<protein>
    <submittedName>
        <fullName evidence="7">Uncharacterized protein</fullName>
    </submittedName>
</protein>
<evidence type="ECO:0000256" key="6">
    <source>
        <dbReference type="ARBA" id="ARBA00034777"/>
    </source>
</evidence>
<dbReference type="GO" id="GO:0097546">
    <property type="term" value="C:ciliary base"/>
    <property type="evidence" value="ECO:0007669"/>
    <property type="project" value="TreeGrafter"/>
</dbReference>
<keyword evidence="3" id="KW-0963">Cytoplasm</keyword>
<sequence length="170" mass="19488">MAELPGKKGALGSPSPKSRRGFDCIEAIRVFEESVATELKHLKLSQNYQMNPSHVPVITEKVNHRKSHEAEVPHLAYIDITKKVQEHLQPSIQKLSFPETSSQEVGWIVLKELEDGTEWRHDGSTSGLRRPDSEQYWHVPRRSCDITKTGELYFKQMHRNMFQKLDAAAI</sequence>
<dbReference type="PANTHER" id="PTHR33865:SF3">
    <property type="entry name" value="PROTEIN FAM183B"/>
    <property type="match status" value="1"/>
</dbReference>
<dbReference type="OrthoDB" id="446290at2759"/>
<dbReference type="GO" id="GO:0005856">
    <property type="term" value="C:cytoskeleton"/>
    <property type="evidence" value="ECO:0007669"/>
    <property type="project" value="UniProtKB-SubCell"/>
</dbReference>
<keyword evidence="4" id="KW-0206">Cytoskeleton</keyword>
<evidence type="ECO:0000313" key="8">
    <source>
        <dbReference type="Proteomes" id="UP000028837"/>
    </source>
</evidence>
<dbReference type="Pfam" id="PF14886">
    <property type="entry name" value="FAM183"/>
    <property type="match status" value="1"/>
</dbReference>